<dbReference type="Pfam" id="PF01011">
    <property type="entry name" value="PQQ"/>
    <property type="match status" value="2"/>
</dbReference>
<feature type="compositionally biased region" description="Basic and acidic residues" evidence="6">
    <location>
        <begin position="40"/>
        <end position="50"/>
    </location>
</feature>
<comment type="cofactor">
    <cofactor evidence="1">
        <name>pyrroloquinoline quinone</name>
        <dbReference type="ChEBI" id="CHEBI:58442"/>
    </cofactor>
</comment>
<dbReference type="InterPro" id="IPR011047">
    <property type="entry name" value="Quinoprotein_ADH-like_sf"/>
</dbReference>
<feature type="domain" description="Pyrrolo-quinoline quinone repeat" evidence="8">
    <location>
        <begin position="81"/>
        <end position="406"/>
    </location>
</feature>
<dbReference type="PANTHER" id="PTHR32303">
    <property type="entry name" value="QUINOPROTEIN ALCOHOL DEHYDROGENASE (CYTOCHROME C)"/>
    <property type="match status" value="1"/>
</dbReference>
<dbReference type="Proteomes" id="UP001597102">
    <property type="component" value="Unassembled WGS sequence"/>
</dbReference>
<dbReference type="InterPro" id="IPR002372">
    <property type="entry name" value="PQQ_rpt_dom"/>
</dbReference>
<evidence type="ECO:0000256" key="5">
    <source>
        <dbReference type="ARBA" id="ARBA00023002"/>
    </source>
</evidence>
<evidence type="ECO:0000256" key="3">
    <source>
        <dbReference type="ARBA" id="ARBA00022723"/>
    </source>
</evidence>
<dbReference type="NCBIfam" id="TIGR03075">
    <property type="entry name" value="PQQ_enz_alc_DH"/>
    <property type="match status" value="1"/>
</dbReference>
<feature type="chain" id="PRO_5045143172" evidence="7">
    <location>
        <begin position="21"/>
        <end position="640"/>
    </location>
</feature>
<dbReference type="Gene3D" id="2.140.10.10">
    <property type="entry name" value="Quinoprotein alcohol dehydrogenase-like superfamily"/>
    <property type="match status" value="1"/>
</dbReference>
<comment type="caution">
    <text evidence="9">The sequence shown here is derived from an EMBL/GenBank/DDBJ whole genome shotgun (WGS) entry which is preliminary data.</text>
</comment>
<evidence type="ECO:0000256" key="2">
    <source>
        <dbReference type="ARBA" id="ARBA00008156"/>
    </source>
</evidence>
<proteinExistence type="inferred from homology"/>
<dbReference type="EMBL" id="JBHTJO010000001">
    <property type="protein sequence ID" value="MFD0986081.1"/>
    <property type="molecule type" value="Genomic_DNA"/>
</dbReference>
<dbReference type="RefSeq" id="WP_379085540.1">
    <property type="nucleotide sequence ID" value="NZ_JBHTJO010000001.1"/>
</dbReference>
<keyword evidence="4" id="KW-0634">PQQ</keyword>
<sequence length="640" mass="68937">MTALSCAALLLLGLPAASYGQETDAPPEQDSAPQTSPAPDKTETGTDDKASPAGEESAASDTSAKPKLPEFAAKSAGDPEWTMPGKNTALTRFSELDEINEKNVKDLELAFTFSLGVNRGQEAAPLVVDDTLYIVTAYPNHLYALDLTKEGAPLKWTYTPSQPLAAQGVACCDVVNRGAVYTDGKIIFNTLNVTTVAVDAKTGEEVWRTKLGKIERGETITSAPLLAGDKVMIGNSGGELGVRGWVKALDVETGEVVWTANSTGPDEDVKIGEKFKPFYDQYKGEDLGVKTWPSGMWKTGGGSAWGWMSYDPDLNMIYTGIGNPGPWNSSIRPGDNLFTAGVFARDADTGEAIWYYQTSPHDWNDYDGVNEYMILDMEWKGEPRKVVVHPGRTGYLYILDRTNGELLSAKPYGAITTSKGVDLKTGKIQWAEDKMPAGDGKTKKDLCPAAPGTKDWQPSAYSPETGLLYIPHQNLCMDLKEMDVGYIAGTPYLGAEVYMKAGPGGHRGEFTAWDLTKEKAVWTLNERFPVWSGTVVTAGNVVFYGTMDGWFKALNATTGEELWKFKTSSGIIGQPTTWKGPDGAQYISVVDGVGGWSGAIVAGNLDPRDGSAALGFVNAMTDLPDYTTAGGTLYAFRLPE</sequence>
<gene>
    <name evidence="9" type="ORF">ACFQ2F_03095</name>
</gene>
<dbReference type="SUPFAM" id="SSF50998">
    <property type="entry name" value="Quinoprotein alcohol dehydrogenase-like"/>
    <property type="match status" value="1"/>
</dbReference>
<keyword evidence="3" id="KW-0479">Metal-binding</keyword>
<protein>
    <submittedName>
        <fullName evidence="9">PQQ-dependent dehydrogenase, methanol/ethanol family</fullName>
        <ecNumber evidence="9">1.1.2.-</ecNumber>
    </submittedName>
</protein>
<evidence type="ECO:0000256" key="7">
    <source>
        <dbReference type="SAM" id="SignalP"/>
    </source>
</evidence>
<evidence type="ECO:0000313" key="9">
    <source>
        <dbReference type="EMBL" id="MFD0986081.1"/>
    </source>
</evidence>
<keyword evidence="7" id="KW-0732">Signal</keyword>
<reference evidence="10" key="1">
    <citation type="journal article" date="2019" name="Int. J. Syst. Evol. Microbiol.">
        <title>The Global Catalogue of Microorganisms (GCM) 10K type strain sequencing project: providing services to taxonomists for standard genome sequencing and annotation.</title>
        <authorList>
            <consortium name="The Broad Institute Genomics Platform"/>
            <consortium name="The Broad Institute Genome Sequencing Center for Infectious Disease"/>
            <person name="Wu L."/>
            <person name="Ma J."/>
        </authorList>
    </citation>
    <scope>NUCLEOTIDE SEQUENCE [LARGE SCALE GENOMIC DNA]</scope>
    <source>
        <strain evidence="10">CCUG 61697</strain>
    </source>
</reference>
<organism evidence="9 10">
    <name type="scientific">Methyloligella solikamskensis</name>
    <dbReference type="NCBI Taxonomy" id="1177756"/>
    <lineage>
        <taxon>Bacteria</taxon>
        <taxon>Pseudomonadati</taxon>
        <taxon>Pseudomonadota</taxon>
        <taxon>Alphaproteobacteria</taxon>
        <taxon>Hyphomicrobiales</taxon>
        <taxon>Hyphomicrobiaceae</taxon>
        <taxon>Methyloligella</taxon>
    </lineage>
</organism>
<keyword evidence="10" id="KW-1185">Reference proteome</keyword>
<keyword evidence="5 9" id="KW-0560">Oxidoreductase</keyword>
<feature type="signal peptide" evidence="7">
    <location>
        <begin position="1"/>
        <end position="20"/>
    </location>
</feature>
<dbReference type="InterPro" id="IPR018391">
    <property type="entry name" value="PQQ_b-propeller_rpt"/>
</dbReference>
<evidence type="ECO:0000256" key="6">
    <source>
        <dbReference type="SAM" id="MobiDB-lite"/>
    </source>
</evidence>
<name>A0ABW3J7L9_9HYPH</name>
<evidence type="ECO:0000259" key="8">
    <source>
        <dbReference type="Pfam" id="PF01011"/>
    </source>
</evidence>
<feature type="region of interest" description="Disordered" evidence="6">
    <location>
        <begin position="19"/>
        <end position="86"/>
    </location>
</feature>
<evidence type="ECO:0000256" key="4">
    <source>
        <dbReference type="ARBA" id="ARBA00022891"/>
    </source>
</evidence>
<dbReference type="PANTHER" id="PTHR32303:SF4">
    <property type="entry name" value="QUINOPROTEIN GLUCOSE DEHYDROGENASE"/>
    <property type="match status" value="1"/>
</dbReference>
<evidence type="ECO:0000256" key="1">
    <source>
        <dbReference type="ARBA" id="ARBA00001931"/>
    </source>
</evidence>
<comment type="similarity">
    <text evidence="2">Belongs to the bacterial PQQ dehydrogenase family.</text>
</comment>
<evidence type="ECO:0000313" key="10">
    <source>
        <dbReference type="Proteomes" id="UP001597102"/>
    </source>
</evidence>
<dbReference type="InterPro" id="IPR017512">
    <property type="entry name" value="PQQ_MeOH/EtOH_DH"/>
</dbReference>
<accession>A0ABW3J7L9</accession>
<dbReference type="GO" id="GO:0016491">
    <property type="term" value="F:oxidoreductase activity"/>
    <property type="evidence" value="ECO:0007669"/>
    <property type="project" value="UniProtKB-KW"/>
</dbReference>
<dbReference type="EC" id="1.1.2.-" evidence="9"/>
<dbReference type="SMART" id="SM00564">
    <property type="entry name" value="PQQ"/>
    <property type="match status" value="5"/>
</dbReference>
<feature type="domain" description="Pyrrolo-quinoline quinone repeat" evidence="8">
    <location>
        <begin position="525"/>
        <end position="587"/>
    </location>
</feature>